<evidence type="ECO:0000256" key="1">
    <source>
        <dbReference type="SAM" id="SignalP"/>
    </source>
</evidence>
<keyword evidence="1" id="KW-0732">Signal</keyword>
<dbReference type="OrthoDB" id="307771at2"/>
<evidence type="ECO:0000313" key="3">
    <source>
        <dbReference type="EMBL" id="CRF31983.1"/>
    </source>
</evidence>
<dbReference type="RefSeq" id="WP_048593632.1">
    <property type="nucleotide sequence ID" value="NZ_CVLB01000001.1"/>
</dbReference>
<name>A0A0G4K4F4_9SPIR</name>
<organism evidence="3 4">
    <name type="scientific">Brachyspira suanatina</name>
    <dbReference type="NCBI Taxonomy" id="381802"/>
    <lineage>
        <taxon>Bacteria</taxon>
        <taxon>Pseudomonadati</taxon>
        <taxon>Spirochaetota</taxon>
        <taxon>Spirochaetia</taxon>
        <taxon>Brachyspirales</taxon>
        <taxon>Brachyspiraceae</taxon>
        <taxon>Brachyspira</taxon>
    </lineage>
</organism>
<dbReference type="Proteomes" id="UP000043763">
    <property type="component" value="Unassembled WGS sequence"/>
</dbReference>
<sequence>MTKKLKLFISIASLMMISSLVLTAEDMPIQANQLPQNAQTFVKTNFPNDQIVYAEQDRQSYKVELASGVEIDFDRQGNWTDVSGNNRPIPTQFIPTAVLKSVQAKYPQIEVLEISKEYNSYKLKLANNREVYVSNNGQITGDKLD</sequence>
<feature type="signal peptide" evidence="1">
    <location>
        <begin position="1"/>
        <end position="24"/>
    </location>
</feature>
<dbReference type="InterPro" id="IPR021533">
    <property type="entry name" value="PepSY-like"/>
</dbReference>
<dbReference type="Pfam" id="PF11396">
    <property type="entry name" value="PepSY_like"/>
    <property type="match status" value="1"/>
</dbReference>
<accession>A0A0G4K4F4</accession>
<dbReference type="SUPFAM" id="SSF160574">
    <property type="entry name" value="BT0923-like"/>
    <property type="match status" value="1"/>
</dbReference>
<evidence type="ECO:0000313" key="4">
    <source>
        <dbReference type="Proteomes" id="UP000043763"/>
    </source>
</evidence>
<dbReference type="EMBL" id="CVLB01000001">
    <property type="protein sequence ID" value="CRF31983.1"/>
    <property type="molecule type" value="Genomic_DNA"/>
</dbReference>
<dbReference type="AlphaFoldDB" id="A0A0G4K4F4"/>
<reference evidence="4" key="1">
    <citation type="submission" date="2015-04" db="EMBL/GenBank/DDBJ databases">
        <authorList>
            <person name="Mushtaq Mamoona"/>
        </authorList>
    </citation>
    <scope>NUCLEOTIDE SEQUENCE [LARGE SCALE GENOMIC DNA]</scope>
    <source>
        <strain evidence="4">AN4859/03</strain>
    </source>
</reference>
<evidence type="ECO:0000259" key="2">
    <source>
        <dbReference type="Pfam" id="PF11396"/>
    </source>
</evidence>
<keyword evidence="4" id="KW-1185">Reference proteome</keyword>
<proteinExistence type="predicted"/>
<gene>
    <name evidence="3" type="ORF">BRSU_0498</name>
</gene>
<feature type="domain" description="Putative beta-lactamase-inhibitor-like PepSY-like" evidence="2">
    <location>
        <begin position="60"/>
        <end position="139"/>
    </location>
</feature>
<dbReference type="Gene3D" id="3.40.1420.30">
    <property type="match status" value="1"/>
</dbReference>
<feature type="chain" id="PRO_5005194574" description="Putative beta-lactamase-inhibitor-like PepSY-like domain-containing protein" evidence="1">
    <location>
        <begin position="25"/>
        <end position="145"/>
    </location>
</feature>
<protein>
    <recommendedName>
        <fullName evidence="2">Putative beta-lactamase-inhibitor-like PepSY-like domain-containing protein</fullName>
    </recommendedName>
</protein>